<dbReference type="Proteomes" id="UP000198924">
    <property type="component" value="Unassembled WGS sequence"/>
</dbReference>
<gene>
    <name evidence="1" type="ORF">SAMN04488079_11418</name>
</gene>
<dbReference type="RefSeq" id="WP_091714809.1">
    <property type="nucleotide sequence ID" value="NZ_FOSH01000014.1"/>
</dbReference>
<keyword evidence="2" id="KW-1185">Reference proteome</keyword>
<proteinExistence type="predicted"/>
<dbReference type="OrthoDB" id="9844331at2"/>
<dbReference type="AlphaFoldDB" id="A0A1I4ACP1"/>
<dbReference type="EMBL" id="FOSH01000014">
    <property type="protein sequence ID" value="SFK54175.1"/>
    <property type="molecule type" value="Genomic_DNA"/>
</dbReference>
<accession>A0A1I4ACP1</accession>
<reference evidence="2" key="1">
    <citation type="submission" date="2016-10" db="EMBL/GenBank/DDBJ databases">
        <authorList>
            <person name="Varghese N."/>
            <person name="Submissions S."/>
        </authorList>
    </citation>
    <scope>NUCLEOTIDE SEQUENCE [LARGE SCALE GENOMIC DNA]</scope>
    <source>
        <strain evidence="2">DSM 11578</strain>
    </source>
</reference>
<name>A0A1I4ACP1_9GAMM</name>
<protein>
    <submittedName>
        <fullName evidence="1">Uncharacterized protein</fullName>
    </submittedName>
</protein>
<evidence type="ECO:0000313" key="1">
    <source>
        <dbReference type="EMBL" id="SFK54175.1"/>
    </source>
</evidence>
<sequence length="73" mass="8398">MSNWAIIELDDYNGTTNRHFIGYSVLAKHYRLSTPILYYDEKTNTGKTLSGSHYTFLDKPKDVMPGILSLKKK</sequence>
<dbReference type="STRING" id="45496.SAMN04488079_11418"/>
<organism evidence="1 2">
    <name type="scientific">Methylophaga sulfidovorans</name>
    <dbReference type="NCBI Taxonomy" id="45496"/>
    <lineage>
        <taxon>Bacteria</taxon>
        <taxon>Pseudomonadati</taxon>
        <taxon>Pseudomonadota</taxon>
        <taxon>Gammaproteobacteria</taxon>
        <taxon>Thiotrichales</taxon>
        <taxon>Piscirickettsiaceae</taxon>
        <taxon>Methylophaga</taxon>
    </lineage>
</organism>
<evidence type="ECO:0000313" key="2">
    <source>
        <dbReference type="Proteomes" id="UP000198924"/>
    </source>
</evidence>